<evidence type="ECO:0000256" key="1">
    <source>
        <dbReference type="SAM" id="MobiDB-lite"/>
    </source>
</evidence>
<sequence>MCNGTLVRVEWYPYKGTKYPYKGTTRYPYKGTKWYPYKGTKWYPYKGTKYPYKGTTWYPYKGTKWYPYKGTKYPYKGTTWYPYKGTKWYPYKGTEWYPYKGTWYPCKGTTLPLQGYQGAHVSLSLQEAYVSLAGQACRPCTPVRRGCTPSRPSSRHLYTAGRLARQSDSPPTGRWPCKLGMSRLTSCKQRSRARPLGVKADAAVPGVRRLGASLVSPATLKAPPRPTSQHTQTRDGTDYCGFLTG</sequence>
<evidence type="ECO:0000313" key="2">
    <source>
        <dbReference type="EMBL" id="PLW15327.1"/>
    </source>
</evidence>
<comment type="caution">
    <text evidence="2">The sequence shown here is derived from an EMBL/GenBank/DDBJ whole genome shotgun (WGS) entry which is preliminary data.</text>
</comment>
<feature type="region of interest" description="Disordered" evidence="1">
    <location>
        <begin position="218"/>
        <end position="245"/>
    </location>
</feature>
<organism evidence="2 3">
    <name type="scientific">Puccinia coronata f. sp. avenae</name>
    <dbReference type="NCBI Taxonomy" id="200324"/>
    <lineage>
        <taxon>Eukaryota</taxon>
        <taxon>Fungi</taxon>
        <taxon>Dikarya</taxon>
        <taxon>Basidiomycota</taxon>
        <taxon>Pucciniomycotina</taxon>
        <taxon>Pucciniomycetes</taxon>
        <taxon>Pucciniales</taxon>
        <taxon>Pucciniaceae</taxon>
        <taxon>Puccinia</taxon>
    </lineage>
</organism>
<evidence type="ECO:0000313" key="3">
    <source>
        <dbReference type="Proteomes" id="UP000235392"/>
    </source>
</evidence>
<name>A0A2N5SQ00_9BASI</name>
<dbReference type="EMBL" id="PGCI01000800">
    <property type="protein sequence ID" value="PLW15327.1"/>
    <property type="molecule type" value="Genomic_DNA"/>
</dbReference>
<dbReference type="AlphaFoldDB" id="A0A2N5SQ00"/>
<proteinExistence type="predicted"/>
<dbReference type="Proteomes" id="UP000235392">
    <property type="component" value="Unassembled WGS sequence"/>
</dbReference>
<gene>
    <name evidence="2" type="ORF">PCASD_18133</name>
</gene>
<reference evidence="2 3" key="1">
    <citation type="submission" date="2017-11" db="EMBL/GenBank/DDBJ databases">
        <title>De novo assembly and phasing of dikaryotic genomes from two isolates of Puccinia coronata f. sp. avenae, the causal agent of oat crown rust.</title>
        <authorList>
            <person name="Miller M.E."/>
            <person name="Zhang Y."/>
            <person name="Omidvar V."/>
            <person name="Sperschneider J."/>
            <person name="Schwessinger B."/>
            <person name="Raley C."/>
            <person name="Palmer J.M."/>
            <person name="Garnica D."/>
            <person name="Upadhyaya N."/>
            <person name="Rathjen J."/>
            <person name="Taylor J.M."/>
            <person name="Park R.F."/>
            <person name="Dodds P.N."/>
            <person name="Hirsch C.D."/>
            <person name="Kianian S.F."/>
            <person name="Figueroa M."/>
        </authorList>
    </citation>
    <scope>NUCLEOTIDE SEQUENCE [LARGE SCALE GENOMIC DNA]</scope>
    <source>
        <strain evidence="2">12SD80</strain>
    </source>
</reference>
<accession>A0A2N5SQ00</accession>
<protein>
    <submittedName>
        <fullName evidence="2">Uncharacterized protein</fullName>
    </submittedName>
</protein>